<sequence>MSDACGILTGFLPPPINYPLIDLGNRRSRSYDPAMNVRLTLLAAARNSSSRLHERFDDDRPLDAGGWAEAERALPALAPLAAADLRYCSPSPRARETGRVLGLAPLAQVALRDCDMGRWRGRTLEQVMAVEPRAVDGWLADPYSAPHGGESLMAFIQRVGGWLETRPADGTLLLAVAEPSVIRAALVYALKAPPSAYWRIDVMPLSTVSLMGQPGRWNLHLDGWV</sequence>
<organism evidence="1 2">
    <name type="scientific">Streptomyces smaragdinus</name>
    <dbReference type="NCBI Taxonomy" id="2585196"/>
    <lineage>
        <taxon>Bacteria</taxon>
        <taxon>Bacillati</taxon>
        <taxon>Actinomycetota</taxon>
        <taxon>Actinomycetes</taxon>
        <taxon>Kitasatosporales</taxon>
        <taxon>Streptomycetaceae</taxon>
        <taxon>Streptomyces</taxon>
    </lineage>
</organism>
<reference evidence="1 2" key="1">
    <citation type="submission" date="2019-10" db="EMBL/GenBank/DDBJ databases">
        <title>Streptomyces smaragdinus sp. nov. and Streptomyces fabii sp. nov., isolated from the gut of fungus growing-termite Macrotermes natalensis.</title>
        <authorList>
            <person name="Schwitalla J."/>
            <person name="Benndorf R."/>
            <person name="Martin K."/>
            <person name="De Beer W."/>
            <person name="Kaster A.-K."/>
            <person name="Vollmers J."/>
            <person name="Poulsen M."/>
            <person name="Beemelmanns C."/>
        </authorList>
    </citation>
    <scope>NUCLEOTIDE SEQUENCE [LARGE SCALE GENOMIC DNA]</scope>
    <source>
        <strain evidence="1 2">RB5</strain>
    </source>
</reference>
<dbReference type="InterPro" id="IPR013078">
    <property type="entry name" value="His_Pase_superF_clade-1"/>
</dbReference>
<dbReference type="Proteomes" id="UP000466345">
    <property type="component" value="Unassembled WGS sequence"/>
</dbReference>
<dbReference type="Gene3D" id="3.40.50.1240">
    <property type="entry name" value="Phosphoglycerate mutase-like"/>
    <property type="match status" value="1"/>
</dbReference>
<dbReference type="AlphaFoldDB" id="A0A7K0CMN9"/>
<evidence type="ECO:0000313" key="2">
    <source>
        <dbReference type="Proteomes" id="UP000466345"/>
    </source>
</evidence>
<name>A0A7K0CMN9_9ACTN</name>
<dbReference type="SUPFAM" id="SSF53254">
    <property type="entry name" value="Phosphoglycerate mutase-like"/>
    <property type="match status" value="1"/>
</dbReference>
<dbReference type="SMART" id="SM00855">
    <property type="entry name" value="PGAM"/>
    <property type="match status" value="1"/>
</dbReference>
<accession>A0A7K0CMN9</accession>
<dbReference type="Pfam" id="PF00300">
    <property type="entry name" value="His_Phos_1"/>
    <property type="match status" value="1"/>
</dbReference>
<gene>
    <name evidence="1" type="ORF">SRB5_42050</name>
</gene>
<evidence type="ECO:0000313" key="1">
    <source>
        <dbReference type="EMBL" id="MQY14044.1"/>
    </source>
</evidence>
<dbReference type="InterPro" id="IPR029033">
    <property type="entry name" value="His_PPase_superfam"/>
</dbReference>
<dbReference type="EMBL" id="WEGJ01000017">
    <property type="protein sequence ID" value="MQY14044.1"/>
    <property type="molecule type" value="Genomic_DNA"/>
</dbReference>
<comment type="caution">
    <text evidence="1">The sequence shown here is derived from an EMBL/GenBank/DDBJ whole genome shotgun (WGS) entry which is preliminary data.</text>
</comment>
<proteinExistence type="predicted"/>
<protein>
    <recommendedName>
        <fullName evidence="3">Phosphoglycerate mutase</fullName>
    </recommendedName>
</protein>
<keyword evidence="2" id="KW-1185">Reference proteome</keyword>
<evidence type="ECO:0008006" key="3">
    <source>
        <dbReference type="Google" id="ProtNLM"/>
    </source>
</evidence>